<evidence type="ECO:0000256" key="2">
    <source>
        <dbReference type="ARBA" id="ARBA00009477"/>
    </source>
</evidence>
<dbReference type="RefSeq" id="WP_148974643.1">
    <property type="nucleotide sequence ID" value="NZ_JBNILB010000002.1"/>
</dbReference>
<organism evidence="9 10">
    <name type="scientific">Bacillus infantis</name>
    <dbReference type="NCBI Taxonomy" id="324767"/>
    <lineage>
        <taxon>Bacteria</taxon>
        <taxon>Bacillati</taxon>
        <taxon>Bacillota</taxon>
        <taxon>Bacilli</taxon>
        <taxon>Bacillales</taxon>
        <taxon>Bacillaceae</taxon>
        <taxon>Bacillus</taxon>
    </lineage>
</organism>
<evidence type="ECO:0000256" key="1">
    <source>
        <dbReference type="ARBA" id="ARBA00004167"/>
    </source>
</evidence>
<gene>
    <name evidence="9" type="ORF">FZD51_10020</name>
</gene>
<dbReference type="GO" id="GO:0055085">
    <property type="term" value="P:transmembrane transport"/>
    <property type="evidence" value="ECO:0007669"/>
    <property type="project" value="InterPro"/>
</dbReference>
<protein>
    <submittedName>
        <fullName evidence="9">HlyD family secretion protein</fullName>
    </submittedName>
</protein>
<dbReference type="Gene3D" id="2.40.30.170">
    <property type="match status" value="1"/>
</dbReference>
<dbReference type="PANTHER" id="PTHR30386:SF26">
    <property type="entry name" value="TRANSPORT PROTEIN COMB"/>
    <property type="match status" value="1"/>
</dbReference>
<evidence type="ECO:0000256" key="3">
    <source>
        <dbReference type="ARBA" id="ARBA00022692"/>
    </source>
</evidence>
<feature type="domain" description="p-hydroxybenzoic acid efflux pump subunit AaeA-like beta-barrel" evidence="7">
    <location>
        <begin position="120"/>
        <end position="209"/>
    </location>
</feature>
<keyword evidence="5 6" id="KW-0472">Membrane</keyword>
<evidence type="ECO:0000313" key="9">
    <source>
        <dbReference type="EMBL" id="TYS48459.1"/>
    </source>
</evidence>
<evidence type="ECO:0000256" key="6">
    <source>
        <dbReference type="SAM" id="Phobius"/>
    </source>
</evidence>
<evidence type="ECO:0000259" key="8">
    <source>
        <dbReference type="Pfam" id="PF25997"/>
    </source>
</evidence>
<name>A0A5D4RCT9_9BACI</name>
<dbReference type="GO" id="GO:0016020">
    <property type="term" value="C:membrane"/>
    <property type="evidence" value="ECO:0007669"/>
    <property type="project" value="UniProtKB-SubCell"/>
</dbReference>
<dbReference type="InterPro" id="IPR050739">
    <property type="entry name" value="MFP"/>
</dbReference>
<keyword evidence="3 6" id="KW-0812">Transmembrane</keyword>
<dbReference type="SUPFAM" id="SSF51230">
    <property type="entry name" value="Single hybrid motif"/>
    <property type="match status" value="1"/>
</dbReference>
<comment type="subcellular location">
    <subcellularLocation>
        <location evidence="1">Membrane</location>
        <topology evidence="1">Single-pass membrane protein</topology>
    </subcellularLocation>
</comment>
<proteinExistence type="inferred from homology"/>
<feature type="domain" description="YhbJ barrel-sandwich hybrid" evidence="8">
    <location>
        <begin position="45"/>
        <end position="116"/>
    </location>
</feature>
<sequence>MSKGRLILTNIIGILVVFALIAAGAYYYYQNENYVTTDDAVVSADMMQVTAPASGMLAEWKLEEGKSVSENASVGKVAAGETSVPVSSYMNGTVIQNQAYPHQMVQAGKALAVAADMEHLYITANIQEKDLKDIEAGDSVEIKVDGDGNTLFDGEVEEIGFATNSLFSLLPQQSSNGSYTKVAQKVAVKISLKNASDKVLPGMNAEVKISL</sequence>
<evidence type="ECO:0000313" key="10">
    <source>
        <dbReference type="Proteomes" id="UP000322139"/>
    </source>
</evidence>
<dbReference type="InterPro" id="IPR058635">
    <property type="entry name" value="BSH_YhbJ"/>
</dbReference>
<dbReference type="AlphaFoldDB" id="A0A5D4RCT9"/>
<evidence type="ECO:0000256" key="4">
    <source>
        <dbReference type="ARBA" id="ARBA00022989"/>
    </source>
</evidence>
<accession>A0A5D4RCT9</accession>
<evidence type="ECO:0000256" key="5">
    <source>
        <dbReference type="ARBA" id="ARBA00023136"/>
    </source>
</evidence>
<feature type="transmembrane region" description="Helical" evidence="6">
    <location>
        <begin position="7"/>
        <end position="29"/>
    </location>
</feature>
<dbReference type="Proteomes" id="UP000322139">
    <property type="component" value="Unassembled WGS sequence"/>
</dbReference>
<dbReference type="InterPro" id="IPR011053">
    <property type="entry name" value="Single_hybrid_motif"/>
</dbReference>
<comment type="similarity">
    <text evidence="2">Belongs to the membrane fusion protein (MFP) (TC 8.A.1) family.</text>
</comment>
<evidence type="ECO:0000259" key="7">
    <source>
        <dbReference type="Pfam" id="PF25963"/>
    </source>
</evidence>
<dbReference type="EMBL" id="VTER01000005">
    <property type="protein sequence ID" value="TYS48459.1"/>
    <property type="molecule type" value="Genomic_DNA"/>
</dbReference>
<dbReference type="Pfam" id="PF25963">
    <property type="entry name" value="Beta-barrel_AAEA"/>
    <property type="match status" value="1"/>
</dbReference>
<comment type="caution">
    <text evidence="9">The sequence shown here is derived from an EMBL/GenBank/DDBJ whole genome shotgun (WGS) entry which is preliminary data.</text>
</comment>
<dbReference type="PANTHER" id="PTHR30386">
    <property type="entry name" value="MEMBRANE FUSION SUBUNIT OF EMRAB-TOLC MULTIDRUG EFFLUX PUMP"/>
    <property type="match status" value="1"/>
</dbReference>
<dbReference type="Pfam" id="PF25997">
    <property type="entry name" value="BSH_YhbJ"/>
    <property type="match status" value="1"/>
</dbReference>
<reference evidence="9 10" key="1">
    <citation type="submission" date="2019-08" db="EMBL/GenBank/DDBJ databases">
        <title>Bacillus genomes from the desert of Cuatro Cienegas, Coahuila.</title>
        <authorList>
            <person name="Olmedo-Alvarez G."/>
        </authorList>
    </citation>
    <scope>NUCLEOTIDE SEQUENCE [LARGE SCALE GENOMIC DNA]</scope>
    <source>
        <strain evidence="9 10">CH446_14T</strain>
    </source>
</reference>
<dbReference type="InterPro" id="IPR058634">
    <property type="entry name" value="AaeA-lik-b-barrel"/>
</dbReference>
<keyword evidence="4 6" id="KW-1133">Transmembrane helix</keyword>